<gene>
    <name evidence="1" type="ORF">LTR37_002097</name>
</gene>
<accession>A0ACC3NVC5</accession>
<dbReference type="EMBL" id="JAUTXU010000011">
    <property type="protein sequence ID" value="KAK3722952.1"/>
    <property type="molecule type" value="Genomic_DNA"/>
</dbReference>
<proteinExistence type="predicted"/>
<keyword evidence="2" id="KW-1185">Reference proteome</keyword>
<name>A0ACC3NVC5_9PEZI</name>
<organism evidence="1 2">
    <name type="scientific">Vermiconidia calcicola</name>
    <dbReference type="NCBI Taxonomy" id="1690605"/>
    <lineage>
        <taxon>Eukaryota</taxon>
        <taxon>Fungi</taxon>
        <taxon>Dikarya</taxon>
        <taxon>Ascomycota</taxon>
        <taxon>Pezizomycotina</taxon>
        <taxon>Dothideomycetes</taxon>
        <taxon>Dothideomycetidae</taxon>
        <taxon>Mycosphaerellales</taxon>
        <taxon>Extremaceae</taxon>
        <taxon>Vermiconidia</taxon>
    </lineage>
</organism>
<dbReference type="Proteomes" id="UP001281147">
    <property type="component" value="Unassembled WGS sequence"/>
</dbReference>
<evidence type="ECO:0000313" key="2">
    <source>
        <dbReference type="Proteomes" id="UP001281147"/>
    </source>
</evidence>
<comment type="caution">
    <text evidence="1">The sequence shown here is derived from an EMBL/GenBank/DDBJ whole genome shotgun (WGS) entry which is preliminary data.</text>
</comment>
<protein>
    <submittedName>
        <fullName evidence="1">Uncharacterized protein</fullName>
    </submittedName>
</protein>
<sequence length="681" mass="77166">MARLMALIVTHLTEPIAMPRRQVYGKRSRAIYDPFAAFASPQRMPGNDLQEFQIPEVTEELSRFGFADGESNRDYTRRRRALGEMSVNSVVQMIVPVHKERKSRLRAKPKIVVEEEEDTIQQTPPSNSCRNRGVKLGTTSQGAGQKNTKEDTGCSGVDDVPLFVDGHGYNTEDDDHHTETLLTPTRDMTNPAGQETTQYITVPATPSIAILPGTPPPPDEYSEHCASLLELSSHSMTMFSEWSNQLSSHFSIVKIAEASFGEVYRLSLLEQIAGFSSTDESVFKVIALKPPEHALPKDKRKRDAILKKAEHMSKPDDVASEVKLLQRMSIIPGYTNFRDVRVVKGRPPPAFANAFKEWNASQRARRKDSSHFPDPARQASYPDDQLWAVIEMQDAGTDLECLVENGQCSSVWFVWDVFWEVVLSLAKGEEGAEFEHRDLHLGNICVRHPSQETPDIDTKRKLKFTGLETTIIDYTISRAVMQDDSTAYHDLARDAGLFEGDSTEEYQYDIYRYMRGAVLADNPYAEFPEPATKKQQAWDKYHPITNLIWLHYILYKLLEQLDWPSASKPPPRKQKAQHTGWKRANDLEHVLLRVQELLDPGVVCENELRSASDLVGLAIREGWIDVEDVVGEVEEVEETNALVEQLEKLELQADMPLDEVAVEQAEAEEEPIVKPRTRRKR</sequence>
<evidence type="ECO:0000313" key="1">
    <source>
        <dbReference type="EMBL" id="KAK3722952.1"/>
    </source>
</evidence>
<reference evidence="1" key="1">
    <citation type="submission" date="2023-07" db="EMBL/GenBank/DDBJ databases">
        <title>Black Yeasts Isolated from many extreme environments.</title>
        <authorList>
            <person name="Coleine C."/>
            <person name="Stajich J.E."/>
            <person name="Selbmann L."/>
        </authorList>
    </citation>
    <scope>NUCLEOTIDE SEQUENCE</scope>
    <source>
        <strain evidence="1">CCFEE 5714</strain>
    </source>
</reference>